<name>A0A8J8SXC5_HALGN</name>
<accession>A0A8J8SXC5</accession>
<evidence type="ECO:0000259" key="1">
    <source>
        <dbReference type="Pfam" id="PF00027"/>
    </source>
</evidence>
<protein>
    <recommendedName>
        <fullName evidence="1">Cyclic nucleotide-binding domain-containing protein</fullName>
    </recommendedName>
</protein>
<gene>
    <name evidence="2" type="ORF">FGO68_gene15334</name>
</gene>
<dbReference type="InterPro" id="IPR014710">
    <property type="entry name" value="RmlC-like_jellyroll"/>
</dbReference>
<sequence length="153" mass="18230">MKSLIKRSNILRVNENRVLYSEGQVPTDCIVVIKGCLELYKHIQGIQIKVDQNRKLIGLNECLNALKLQYNVRTTKQTQIIVINRETLLKFEPFLKKEKIKHYSIEQNDIKREVEWHKIKKSKQLCKLGIIDEVYTEISNKRKQQRIRTNSYY</sequence>
<dbReference type="SUPFAM" id="SSF51206">
    <property type="entry name" value="cAMP-binding domain-like"/>
    <property type="match status" value="1"/>
</dbReference>
<dbReference type="Proteomes" id="UP000785679">
    <property type="component" value="Unassembled WGS sequence"/>
</dbReference>
<organism evidence="2 3">
    <name type="scientific">Halteria grandinella</name>
    <dbReference type="NCBI Taxonomy" id="5974"/>
    <lineage>
        <taxon>Eukaryota</taxon>
        <taxon>Sar</taxon>
        <taxon>Alveolata</taxon>
        <taxon>Ciliophora</taxon>
        <taxon>Intramacronucleata</taxon>
        <taxon>Spirotrichea</taxon>
        <taxon>Stichotrichia</taxon>
        <taxon>Sporadotrichida</taxon>
        <taxon>Halteriidae</taxon>
        <taxon>Halteria</taxon>
    </lineage>
</organism>
<dbReference type="EMBL" id="RRYP01017188">
    <property type="protein sequence ID" value="TNV74284.1"/>
    <property type="molecule type" value="Genomic_DNA"/>
</dbReference>
<reference evidence="2" key="1">
    <citation type="submission" date="2019-06" db="EMBL/GenBank/DDBJ databases">
        <authorList>
            <person name="Zheng W."/>
        </authorList>
    </citation>
    <scope>NUCLEOTIDE SEQUENCE</scope>
    <source>
        <strain evidence="2">QDHG01</strain>
    </source>
</reference>
<keyword evidence="3" id="KW-1185">Reference proteome</keyword>
<feature type="domain" description="Cyclic nucleotide-binding" evidence="1">
    <location>
        <begin position="12"/>
        <end position="91"/>
    </location>
</feature>
<evidence type="ECO:0000313" key="3">
    <source>
        <dbReference type="Proteomes" id="UP000785679"/>
    </source>
</evidence>
<dbReference type="Gene3D" id="2.60.120.10">
    <property type="entry name" value="Jelly Rolls"/>
    <property type="match status" value="1"/>
</dbReference>
<dbReference type="OrthoDB" id="301075at2759"/>
<comment type="caution">
    <text evidence="2">The sequence shown here is derived from an EMBL/GenBank/DDBJ whole genome shotgun (WGS) entry which is preliminary data.</text>
</comment>
<dbReference type="Pfam" id="PF00027">
    <property type="entry name" value="cNMP_binding"/>
    <property type="match status" value="1"/>
</dbReference>
<proteinExistence type="predicted"/>
<dbReference type="InterPro" id="IPR018490">
    <property type="entry name" value="cNMP-bd_dom_sf"/>
</dbReference>
<dbReference type="InterPro" id="IPR000595">
    <property type="entry name" value="cNMP-bd_dom"/>
</dbReference>
<evidence type="ECO:0000313" key="2">
    <source>
        <dbReference type="EMBL" id="TNV74284.1"/>
    </source>
</evidence>
<dbReference type="AlphaFoldDB" id="A0A8J8SXC5"/>